<reference evidence="8" key="1">
    <citation type="journal article" date="2023" name="bioRxiv">
        <title>Improved chromosome-level genome assembly for marigold (Tagetes erecta).</title>
        <authorList>
            <person name="Jiang F."/>
            <person name="Yuan L."/>
            <person name="Wang S."/>
            <person name="Wang H."/>
            <person name="Xu D."/>
            <person name="Wang A."/>
            <person name="Fan W."/>
        </authorList>
    </citation>
    <scope>NUCLEOTIDE SEQUENCE</scope>
    <source>
        <strain evidence="8">WSJ</strain>
        <tissue evidence="8">Leaf</tissue>
    </source>
</reference>
<keyword evidence="5 7" id="KW-0472">Membrane</keyword>
<feature type="transmembrane region" description="Helical" evidence="7">
    <location>
        <begin position="548"/>
        <end position="566"/>
    </location>
</feature>
<evidence type="ECO:0000256" key="2">
    <source>
        <dbReference type="ARBA" id="ARBA00005982"/>
    </source>
</evidence>
<comment type="similarity">
    <text evidence="6">Belongs to the major facilitator superfamily. Phosphate:H(+) symporter (TC 2.A.1.9) family.</text>
</comment>
<feature type="transmembrane region" description="Helical" evidence="7">
    <location>
        <begin position="382"/>
        <end position="402"/>
    </location>
</feature>
<comment type="caution">
    <text evidence="8">The sequence shown here is derived from an EMBL/GenBank/DDBJ whole genome shotgun (WGS) entry which is preliminary data.</text>
</comment>
<feature type="transmembrane region" description="Helical" evidence="7">
    <location>
        <begin position="187"/>
        <end position="209"/>
    </location>
</feature>
<name>A0AAD8KN10_TARER</name>
<feature type="transmembrane region" description="Helical" evidence="7">
    <location>
        <begin position="460"/>
        <end position="483"/>
    </location>
</feature>
<proteinExistence type="inferred from homology"/>
<sequence>MGSAPEVNVWDGYVDYRSRLAQRGRHGGMRAALFVLGVEVLENLAFLANASNLVLYLSKYMNLPPSRSSINVTNFMGTSFLLALLGGFLSDAYFSNYYIFLMSACIEFLGLIILTYQACSPYLKPEPCNKLKTGICEQIHGGKAAMLFTGLYLVAFGVGGIKGSLPTLGAEQFDEDDMKGRKQRSTFFNYFVFCLSLGGLVAVTFALWVEDNVGWQWGFGISTIAIFLSILIFLLGSCYYRCNVPKGSPLTTMFKVLLAATLNVSDTKPKQSHTITNPTQSPYPLLPTYIDDQQQTSNVGLKTSTVSTTHEFLNRGIVNNLAFKSFKCSTQEVEDVKVMLQILPIFASTIILNCCLAQLSTFSVHQAATMNTKIGSFKVPPASLPVFPIIFMLIMAPIYNHIIIPLARKWTKSETGVSHLQRAGLGLCFSILAMAIAGLVEVKRKKVAKDYGSRPGPLPISFLWIGFQYLFLGTADLFVLAGLMEFSFTEAPVRMRSLATSFSWASLAMGYYLSGVIVSVVNGVTGQGNRHHSWLSGESLNEYHLDKFYWLMFVLSVLNFGNYMFWANRYKYRSISDDS</sequence>
<dbReference type="Proteomes" id="UP001229421">
    <property type="component" value="Unassembled WGS sequence"/>
</dbReference>
<keyword evidence="3 7" id="KW-0812">Transmembrane</keyword>
<feature type="transmembrane region" description="Helical" evidence="7">
    <location>
        <begin position="342"/>
        <end position="362"/>
    </location>
</feature>
<keyword evidence="9" id="KW-1185">Reference proteome</keyword>
<keyword evidence="4 7" id="KW-1133">Transmembrane helix</keyword>
<feature type="transmembrane region" description="Helical" evidence="7">
    <location>
        <begin position="69"/>
        <end position="89"/>
    </location>
</feature>
<dbReference type="PANTHER" id="PTHR11654">
    <property type="entry name" value="OLIGOPEPTIDE TRANSPORTER-RELATED"/>
    <property type="match status" value="1"/>
</dbReference>
<evidence type="ECO:0000256" key="3">
    <source>
        <dbReference type="ARBA" id="ARBA00022692"/>
    </source>
</evidence>
<comment type="subcellular location">
    <subcellularLocation>
        <location evidence="1">Membrane</location>
        <topology evidence="1">Multi-pass membrane protein</topology>
    </subcellularLocation>
</comment>
<dbReference type="InterPro" id="IPR036259">
    <property type="entry name" value="MFS_trans_sf"/>
</dbReference>
<evidence type="ECO:0000256" key="5">
    <source>
        <dbReference type="ARBA" id="ARBA00023136"/>
    </source>
</evidence>
<dbReference type="GO" id="GO:0022857">
    <property type="term" value="F:transmembrane transporter activity"/>
    <property type="evidence" value="ECO:0007669"/>
    <property type="project" value="InterPro"/>
</dbReference>
<dbReference type="InterPro" id="IPR000109">
    <property type="entry name" value="POT_fam"/>
</dbReference>
<protein>
    <submittedName>
        <fullName evidence="8">Uncharacterized protein</fullName>
    </submittedName>
</protein>
<evidence type="ECO:0000256" key="4">
    <source>
        <dbReference type="ARBA" id="ARBA00022989"/>
    </source>
</evidence>
<feature type="transmembrane region" description="Helical" evidence="7">
    <location>
        <begin position="423"/>
        <end position="440"/>
    </location>
</feature>
<dbReference type="Pfam" id="PF00854">
    <property type="entry name" value="PTR2"/>
    <property type="match status" value="1"/>
</dbReference>
<evidence type="ECO:0000313" key="8">
    <source>
        <dbReference type="EMBL" id="KAK1425803.1"/>
    </source>
</evidence>
<dbReference type="GO" id="GO:0016020">
    <property type="term" value="C:membrane"/>
    <property type="evidence" value="ECO:0007669"/>
    <property type="project" value="UniProtKB-SubCell"/>
</dbReference>
<evidence type="ECO:0000313" key="9">
    <source>
        <dbReference type="Proteomes" id="UP001229421"/>
    </source>
</evidence>
<feature type="transmembrane region" description="Helical" evidence="7">
    <location>
        <begin position="504"/>
        <end position="528"/>
    </location>
</feature>
<evidence type="ECO:0000256" key="7">
    <source>
        <dbReference type="SAM" id="Phobius"/>
    </source>
</evidence>
<gene>
    <name evidence="8" type="ORF">QVD17_21164</name>
</gene>
<accession>A0AAD8KN10</accession>
<evidence type="ECO:0000256" key="1">
    <source>
        <dbReference type="ARBA" id="ARBA00004141"/>
    </source>
</evidence>
<dbReference type="EMBL" id="JAUHHV010000005">
    <property type="protein sequence ID" value="KAK1425803.1"/>
    <property type="molecule type" value="Genomic_DNA"/>
</dbReference>
<comment type="similarity">
    <text evidence="2">Belongs to the major facilitator superfamily. Proton-dependent oligopeptide transporter (POT/PTR) (TC 2.A.17) family.</text>
</comment>
<feature type="transmembrane region" description="Helical" evidence="7">
    <location>
        <begin position="31"/>
        <end position="57"/>
    </location>
</feature>
<feature type="transmembrane region" description="Helical" evidence="7">
    <location>
        <begin position="95"/>
        <end position="116"/>
    </location>
</feature>
<feature type="transmembrane region" description="Helical" evidence="7">
    <location>
        <begin position="215"/>
        <end position="240"/>
    </location>
</feature>
<dbReference type="AlphaFoldDB" id="A0AAD8KN10"/>
<evidence type="ECO:0000256" key="6">
    <source>
        <dbReference type="ARBA" id="ARBA00044504"/>
    </source>
</evidence>
<dbReference type="SUPFAM" id="SSF103473">
    <property type="entry name" value="MFS general substrate transporter"/>
    <property type="match status" value="1"/>
</dbReference>
<dbReference type="Gene3D" id="1.20.1250.20">
    <property type="entry name" value="MFS general substrate transporter like domains"/>
    <property type="match status" value="1"/>
</dbReference>
<organism evidence="8 9">
    <name type="scientific">Tagetes erecta</name>
    <name type="common">African marigold</name>
    <dbReference type="NCBI Taxonomy" id="13708"/>
    <lineage>
        <taxon>Eukaryota</taxon>
        <taxon>Viridiplantae</taxon>
        <taxon>Streptophyta</taxon>
        <taxon>Embryophyta</taxon>
        <taxon>Tracheophyta</taxon>
        <taxon>Spermatophyta</taxon>
        <taxon>Magnoliopsida</taxon>
        <taxon>eudicotyledons</taxon>
        <taxon>Gunneridae</taxon>
        <taxon>Pentapetalae</taxon>
        <taxon>asterids</taxon>
        <taxon>campanulids</taxon>
        <taxon>Asterales</taxon>
        <taxon>Asteraceae</taxon>
        <taxon>Asteroideae</taxon>
        <taxon>Heliantheae alliance</taxon>
        <taxon>Tageteae</taxon>
        <taxon>Tagetes</taxon>
    </lineage>
</organism>